<keyword evidence="2" id="KW-0732">Signal</keyword>
<feature type="transmembrane region" description="Helical" evidence="1">
    <location>
        <begin position="248"/>
        <end position="268"/>
    </location>
</feature>
<feature type="transmembrane region" description="Helical" evidence="1">
    <location>
        <begin position="219"/>
        <end position="242"/>
    </location>
</feature>
<name>A0A1X2GXU3_9FUNG</name>
<feature type="transmembrane region" description="Helical" evidence="1">
    <location>
        <begin position="289"/>
        <end position="315"/>
    </location>
</feature>
<keyword evidence="1" id="KW-0472">Membrane</keyword>
<feature type="signal peptide" evidence="2">
    <location>
        <begin position="1"/>
        <end position="18"/>
    </location>
</feature>
<feature type="chain" id="PRO_5011964853" evidence="2">
    <location>
        <begin position="19"/>
        <end position="318"/>
    </location>
</feature>
<evidence type="ECO:0000256" key="1">
    <source>
        <dbReference type="SAM" id="Phobius"/>
    </source>
</evidence>
<feature type="transmembrane region" description="Helical" evidence="1">
    <location>
        <begin position="122"/>
        <end position="139"/>
    </location>
</feature>
<feature type="transmembrane region" description="Helical" evidence="1">
    <location>
        <begin position="96"/>
        <end position="116"/>
    </location>
</feature>
<feature type="transmembrane region" description="Helical" evidence="1">
    <location>
        <begin position="178"/>
        <end position="198"/>
    </location>
</feature>
<dbReference type="Proteomes" id="UP000242146">
    <property type="component" value="Unassembled WGS sequence"/>
</dbReference>
<evidence type="ECO:0000256" key="2">
    <source>
        <dbReference type="SAM" id="SignalP"/>
    </source>
</evidence>
<dbReference type="EMBL" id="MCGT01000001">
    <property type="protein sequence ID" value="ORX62903.1"/>
    <property type="molecule type" value="Genomic_DNA"/>
</dbReference>
<keyword evidence="1" id="KW-0812">Transmembrane</keyword>
<accession>A0A1X2GXU3</accession>
<dbReference type="AlphaFoldDB" id="A0A1X2GXU3"/>
<keyword evidence="4" id="KW-1185">Reference proteome</keyword>
<gene>
    <name evidence="3" type="ORF">DM01DRAFT_1331014</name>
</gene>
<dbReference type="OrthoDB" id="2327125at2759"/>
<proteinExistence type="predicted"/>
<feature type="transmembrane region" description="Helical" evidence="1">
    <location>
        <begin position="151"/>
        <end position="172"/>
    </location>
</feature>
<keyword evidence="1" id="KW-1133">Transmembrane helix</keyword>
<protein>
    <submittedName>
        <fullName evidence="3">Uncharacterized protein</fullName>
    </submittedName>
</protein>
<reference evidence="3 4" key="1">
    <citation type="submission" date="2016-07" db="EMBL/GenBank/DDBJ databases">
        <title>Pervasive Adenine N6-methylation of Active Genes in Fungi.</title>
        <authorList>
            <consortium name="DOE Joint Genome Institute"/>
            <person name="Mondo S.J."/>
            <person name="Dannebaum R.O."/>
            <person name="Kuo R.C."/>
            <person name="Labutti K."/>
            <person name="Haridas S."/>
            <person name="Kuo A."/>
            <person name="Salamov A."/>
            <person name="Ahrendt S.R."/>
            <person name="Lipzen A."/>
            <person name="Sullivan W."/>
            <person name="Andreopoulos W.B."/>
            <person name="Clum A."/>
            <person name="Lindquist E."/>
            <person name="Daum C."/>
            <person name="Ramamoorthy G.K."/>
            <person name="Gryganskyi A."/>
            <person name="Culley D."/>
            <person name="Magnuson J.K."/>
            <person name="James T.Y."/>
            <person name="O'Malley M.A."/>
            <person name="Stajich J.E."/>
            <person name="Spatafora J.W."/>
            <person name="Visel A."/>
            <person name="Grigoriev I.V."/>
        </authorList>
    </citation>
    <scope>NUCLEOTIDE SEQUENCE [LARGE SCALE GENOMIC DNA]</scope>
    <source>
        <strain evidence="3 4">NRRL 3301</strain>
    </source>
</reference>
<evidence type="ECO:0000313" key="3">
    <source>
        <dbReference type="EMBL" id="ORX62903.1"/>
    </source>
</evidence>
<comment type="caution">
    <text evidence="3">The sequence shown here is derived from an EMBL/GenBank/DDBJ whole genome shotgun (WGS) entry which is preliminary data.</text>
</comment>
<organism evidence="3 4">
    <name type="scientific">Hesseltinella vesiculosa</name>
    <dbReference type="NCBI Taxonomy" id="101127"/>
    <lineage>
        <taxon>Eukaryota</taxon>
        <taxon>Fungi</taxon>
        <taxon>Fungi incertae sedis</taxon>
        <taxon>Mucoromycota</taxon>
        <taxon>Mucoromycotina</taxon>
        <taxon>Mucoromycetes</taxon>
        <taxon>Mucorales</taxon>
        <taxon>Cunninghamellaceae</taxon>
        <taxon>Hesseltinella</taxon>
    </lineage>
</organism>
<feature type="transmembrane region" description="Helical" evidence="1">
    <location>
        <begin position="57"/>
        <end position="75"/>
    </location>
</feature>
<sequence length="318" mass="35959">MTFRFSFYLLSTAAVVSAAWTSETPYAPPRWKSKLLGLPTWITPITDYDSDTFNTTTIFSVVVMLVSTTYAMHRVRQLHQSSPQGNLPLVSTIGRFNYIILSYLVSTCIASFTFAFMNAGKVWASFGVFHNLLEMAMLITMITQSPTHDRVAVPFAFLYLIVTMAVVIVAPWPLDALFFKFQGLISDIALSINFWRLYLCNRRAMKALPLVTEKDHVPLPVHHHLVILCWAATFHAFGNLLVTVGNYFLSWVIFQYLYAIAFPMYAYYCVMEPTGNRIKWYEPSLSSEALVLLISTMISTGSILIGVLTSVMATYSWP</sequence>
<evidence type="ECO:0000313" key="4">
    <source>
        <dbReference type="Proteomes" id="UP000242146"/>
    </source>
</evidence>